<keyword evidence="1" id="KW-0479">Metal-binding</keyword>
<dbReference type="Gene3D" id="3.40.630.10">
    <property type="entry name" value="Zn peptidases"/>
    <property type="match status" value="1"/>
</dbReference>
<sequence length="385" mass="41574">MQQALDVIRSLVSFDTESQNSNMKLVGWLSDYLSENGGRLRVIPNEAGDKANIIASFGPDSDGGVVLSGHTDVVPANPADWSMEPYRCVERDGRLYGRGSCDMKSFVGAAASLAGSMSAANLQRPIYLCFSYDEEIGCYGVPSLIAALKQHYPGVDAVIVGEPTGMEVVEQHKGILSGWFEIKGISAHSGMPQMGVSASETGLRLLNDVLDWADTLPNSPARNDAFDPPYSTINLGVLQSGVATNILPAQLRCDWLMRVIPGESSQEHRARIESMVDNRRARMKALNPACDVTVMFDGDLAPFLREDNGYAGNLCRQLAGTRTGAAVSFNTEAGLFQSAGFSTALCGPGSMEQAHKPDEFIEISQIAACHAMIERLIDYQCRPRS</sequence>
<organism evidence="5">
    <name type="scientific">Bosea sp. NBC_00436</name>
    <dbReference type="NCBI Taxonomy" id="2969620"/>
    <lineage>
        <taxon>Bacteria</taxon>
        <taxon>Pseudomonadati</taxon>
        <taxon>Pseudomonadota</taxon>
        <taxon>Alphaproteobacteria</taxon>
        <taxon>Hyphomicrobiales</taxon>
        <taxon>Boseaceae</taxon>
        <taxon>Bosea</taxon>
    </lineage>
</organism>
<accession>A0A9E7ZTJ7</accession>
<gene>
    <name evidence="5" type="primary">argE</name>
    <name evidence="5" type="ORF">NWE54_26445</name>
</gene>
<dbReference type="GO" id="GO:0006526">
    <property type="term" value="P:L-arginine biosynthetic process"/>
    <property type="evidence" value="ECO:0007669"/>
    <property type="project" value="InterPro"/>
</dbReference>
<name>A0A9E7ZTJ7_9HYPH</name>
<dbReference type="AlphaFoldDB" id="A0A9E7ZTJ7"/>
<dbReference type="InterPro" id="IPR002933">
    <property type="entry name" value="Peptidase_M20"/>
</dbReference>
<evidence type="ECO:0000256" key="3">
    <source>
        <dbReference type="ARBA" id="ARBA00023285"/>
    </source>
</evidence>
<protein>
    <submittedName>
        <fullName evidence="5">Acetylornithine deacetylase</fullName>
        <ecNumber evidence="5">3.5.1.16</ecNumber>
    </submittedName>
</protein>
<feature type="domain" description="Peptidase M20 dimerisation" evidence="4">
    <location>
        <begin position="172"/>
        <end position="279"/>
    </location>
</feature>
<dbReference type="Pfam" id="PF07687">
    <property type="entry name" value="M20_dimer"/>
    <property type="match status" value="1"/>
</dbReference>
<evidence type="ECO:0000256" key="2">
    <source>
        <dbReference type="ARBA" id="ARBA00022801"/>
    </source>
</evidence>
<dbReference type="InterPro" id="IPR036264">
    <property type="entry name" value="Bact_exopeptidase_dim_dom"/>
</dbReference>
<evidence type="ECO:0000313" key="5">
    <source>
        <dbReference type="EMBL" id="UZF90094.1"/>
    </source>
</evidence>
<dbReference type="GO" id="GO:0008777">
    <property type="term" value="F:acetylornithine deacetylase activity"/>
    <property type="evidence" value="ECO:0007669"/>
    <property type="project" value="UniProtKB-EC"/>
</dbReference>
<dbReference type="InterPro" id="IPR050072">
    <property type="entry name" value="Peptidase_M20A"/>
</dbReference>
<dbReference type="InterPro" id="IPR010169">
    <property type="entry name" value="AcOrn-deacetyl"/>
</dbReference>
<evidence type="ECO:0000256" key="1">
    <source>
        <dbReference type="ARBA" id="ARBA00022723"/>
    </source>
</evidence>
<dbReference type="InterPro" id="IPR011650">
    <property type="entry name" value="Peptidase_M20_dimer"/>
</dbReference>
<dbReference type="Pfam" id="PF01546">
    <property type="entry name" value="Peptidase_M20"/>
    <property type="match status" value="1"/>
</dbReference>
<keyword evidence="5" id="KW-0614">Plasmid</keyword>
<dbReference type="SUPFAM" id="SSF53187">
    <property type="entry name" value="Zn-dependent exopeptidases"/>
    <property type="match status" value="1"/>
</dbReference>
<dbReference type="EC" id="3.5.1.16" evidence="5"/>
<dbReference type="CDD" id="cd03894">
    <property type="entry name" value="M20_ArgE"/>
    <property type="match status" value="1"/>
</dbReference>
<dbReference type="GO" id="GO:0046872">
    <property type="term" value="F:metal ion binding"/>
    <property type="evidence" value="ECO:0007669"/>
    <property type="project" value="UniProtKB-KW"/>
</dbReference>
<proteinExistence type="predicted"/>
<dbReference type="Gene3D" id="3.30.70.360">
    <property type="match status" value="1"/>
</dbReference>
<dbReference type="PANTHER" id="PTHR43808:SF31">
    <property type="entry name" value="N-ACETYL-L-CITRULLINE DEACETYLASE"/>
    <property type="match status" value="1"/>
</dbReference>
<dbReference type="EMBL" id="CP102775">
    <property type="protein sequence ID" value="UZF90094.1"/>
    <property type="molecule type" value="Genomic_DNA"/>
</dbReference>
<dbReference type="PANTHER" id="PTHR43808">
    <property type="entry name" value="ACETYLORNITHINE DEACETYLASE"/>
    <property type="match status" value="1"/>
</dbReference>
<evidence type="ECO:0000259" key="4">
    <source>
        <dbReference type="Pfam" id="PF07687"/>
    </source>
</evidence>
<keyword evidence="2 5" id="KW-0378">Hydrolase</keyword>
<geneLocation type="plasmid" evidence="5">
    <name>pNBC436</name>
</geneLocation>
<reference evidence="5" key="1">
    <citation type="submission" date="2022-08" db="EMBL/GenBank/DDBJ databases">
        <title>Complete Genome Sequences of 2 Bosea sp. soil isolates.</title>
        <authorList>
            <person name="Alvarez Arevalo M."/>
            <person name="Sterndorff E.B."/>
            <person name="Faurdal D."/>
            <person name="Joergensen T.S."/>
            <person name="Weber T."/>
        </authorList>
    </citation>
    <scope>NUCLEOTIDE SEQUENCE</scope>
    <source>
        <strain evidence="5">NBC_00436</strain>
        <plasmid evidence="5">pNBC436</plasmid>
    </source>
</reference>
<dbReference type="SUPFAM" id="SSF55031">
    <property type="entry name" value="Bacterial exopeptidase dimerisation domain"/>
    <property type="match status" value="1"/>
</dbReference>
<dbReference type="NCBIfam" id="TIGR01892">
    <property type="entry name" value="AcOrn-deacetyl"/>
    <property type="match status" value="1"/>
</dbReference>
<keyword evidence="3" id="KW-0170">Cobalt</keyword>